<dbReference type="GO" id="GO:0008584">
    <property type="term" value="P:male gonad development"/>
    <property type="evidence" value="ECO:0007669"/>
    <property type="project" value="TreeGrafter"/>
</dbReference>
<protein>
    <recommendedName>
        <fullName evidence="2 12">Thyrotropin receptor</fullName>
    </recommendedName>
</protein>
<evidence type="ECO:0000256" key="11">
    <source>
        <dbReference type="ARBA" id="ARBA00023224"/>
    </source>
</evidence>
<dbReference type="PRINTS" id="PR01145">
    <property type="entry name" value="TSHRECEPTOR"/>
</dbReference>
<evidence type="ECO:0000256" key="8">
    <source>
        <dbReference type="ARBA" id="ARBA00023040"/>
    </source>
</evidence>
<dbReference type="AlphaFoldDB" id="A0A668UME0"/>
<dbReference type="Pfam" id="PF13855">
    <property type="entry name" value="LRR_8"/>
    <property type="match status" value="1"/>
</dbReference>
<dbReference type="PRINTS" id="PR00237">
    <property type="entry name" value="GPCRRHODOPSN"/>
</dbReference>
<evidence type="ECO:0000259" key="14">
    <source>
        <dbReference type="PROSITE" id="PS50262"/>
    </source>
</evidence>
<feature type="transmembrane region" description="Helical" evidence="12">
    <location>
        <begin position="617"/>
        <end position="639"/>
    </location>
</feature>
<dbReference type="SUPFAM" id="SSF52058">
    <property type="entry name" value="L domain-like"/>
    <property type="match status" value="1"/>
</dbReference>
<feature type="compositionally biased region" description="Basic residues" evidence="13">
    <location>
        <begin position="12"/>
        <end position="22"/>
    </location>
</feature>
<dbReference type="OMA" id="FINFSCG"/>
<keyword evidence="8 12" id="KW-0297">G-protein coupled receptor</keyword>
<gene>
    <name evidence="12" type="primary">TSHR</name>
    <name evidence="15" type="synonym">FSHR</name>
</gene>
<keyword evidence="16" id="KW-1185">Reference proteome</keyword>
<accession>A0A668UME0</accession>
<organism evidence="15 16">
    <name type="scientific">Oreochromis aureus</name>
    <name type="common">Israeli tilapia</name>
    <name type="synonym">Chromis aureus</name>
    <dbReference type="NCBI Taxonomy" id="47969"/>
    <lineage>
        <taxon>Eukaryota</taxon>
        <taxon>Metazoa</taxon>
        <taxon>Chordata</taxon>
        <taxon>Craniata</taxon>
        <taxon>Vertebrata</taxon>
        <taxon>Euteleostomi</taxon>
        <taxon>Actinopterygii</taxon>
        <taxon>Neopterygii</taxon>
        <taxon>Teleostei</taxon>
        <taxon>Neoteleostei</taxon>
        <taxon>Acanthomorphata</taxon>
        <taxon>Ovalentaria</taxon>
        <taxon>Cichlomorphae</taxon>
        <taxon>Cichliformes</taxon>
        <taxon>Cichlidae</taxon>
        <taxon>African cichlids</taxon>
        <taxon>Pseudocrenilabrinae</taxon>
        <taxon>Oreochromini</taxon>
        <taxon>Oreochromis</taxon>
    </lineage>
</organism>
<reference evidence="15" key="2">
    <citation type="submission" date="2025-09" db="UniProtKB">
        <authorList>
            <consortium name="Ensembl"/>
        </authorList>
    </citation>
    <scope>IDENTIFICATION</scope>
</reference>
<comment type="function">
    <text evidence="12">Receptor for the thyroid-stimulating hormone (TSH) or thyrotropin. Also acts as a receptor for the heterodimeric glycoprotein hormone (GPHA2:GPHB5) or thyrostimulin. The activity of this receptor is mediated by G proteins which activate adenylate cyclase. Plays a central role in controlling thyroid cell metabolism.</text>
</comment>
<dbReference type="FunFam" id="3.80.10.10:FF:000496">
    <property type="entry name" value="Thyrotropin receptor"/>
    <property type="match status" value="1"/>
</dbReference>
<evidence type="ECO:0000256" key="4">
    <source>
        <dbReference type="ARBA" id="ARBA00022614"/>
    </source>
</evidence>
<dbReference type="InterPro" id="IPR026906">
    <property type="entry name" value="LRR_5"/>
</dbReference>
<evidence type="ECO:0000256" key="1">
    <source>
        <dbReference type="ARBA" id="ARBA00004554"/>
    </source>
</evidence>
<dbReference type="GO" id="GO:0009755">
    <property type="term" value="P:hormone-mediated signaling pathway"/>
    <property type="evidence" value="ECO:0007669"/>
    <property type="project" value="TreeGrafter"/>
</dbReference>
<dbReference type="InterPro" id="IPR000276">
    <property type="entry name" value="GPCR_Rhodpsn"/>
</dbReference>
<comment type="subcellular location">
    <subcellularLocation>
        <location evidence="1">Basolateral cell membrane</location>
        <topology evidence="1">Multi-pass membrane protein</topology>
    </subcellularLocation>
    <subcellularLocation>
        <location evidence="12">Cell membrane</location>
        <topology evidence="12">Multi-pass membrane protein</topology>
    </subcellularLocation>
</comment>
<feature type="transmembrane region" description="Helical" evidence="12">
    <location>
        <begin position="486"/>
        <end position="507"/>
    </location>
</feature>
<dbReference type="InterPro" id="IPR002274">
    <property type="entry name" value="TSH_rcpt"/>
</dbReference>
<feature type="transmembrane region" description="Helical" evidence="12">
    <location>
        <begin position="528"/>
        <end position="551"/>
    </location>
</feature>
<dbReference type="PANTHER" id="PTHR24372">
    <property type="entry name" value="GLYCOPROTEIN HORMONE RECEPTOR"/>
    <property type="match status" value="1"/>
</dbReference>
<feature type="transmembrane region" description="Helical" evidence="12">
    <location>
        <begin position="409"/>
        <end position="430"/>
    </location>
</feature>
<reference evidence="15" key="1">
    <citation type="submission" date="2025-08" db="UniProtKB">
        <authorList>
            <consortium name="Ensembl"/>
        </authorList>
    </citation>
    <scope>IDENTIFICATION</scope>
</reference>
<dbReference type="Gene3D" id="3.80.10.10">
    <property type="entry name" value="Ribonuclease Inhibitor"/>
    <property type="match status" value="1"/>
</dbReference>
<dbReference type="GO" id="GO:0004963">
    <property type="term" value="F:follicle-stimulating hormone receptor activity"/>
    <property type="evidence" value="ECO:0007669"/>
    <property type="project" value="TreeGrafter"/>
</dbReference>
<evidence type="ECO:0000256" key="12">
    <source>
        <dbReference type="RuleBase" id="RU361222"/>
    </source>
</evidence>
<dbReference type="Pfam" id="PF00001">
    <property type="entry name" value="7tm_1"/>
    <property type="match status" value="1"/>
</dbReference>
<dbReference type="InterPro" id="IPR032675">
    <property type="entry name" value="LRR_dom_sf"/>
</dbReference>
<evidence type="ECO:0000256" key="10">
    <source>
        <dbReference type="ARBA" id="ARBA00023170"/>
    </source>
</evidence>
<evidence type="ECO:0000256" key="2">
    <source>
        <dbReference type="ARBA" id="ARBA00017324"/>
    </source>
</evidence>
<evidence type="ECO:0000256" key="9">
    <source>
        <dbReference type="ARBA" id="ARBA00023136"/>
    </source>
</evidence>
<evidence type="ECO:0000256" key="7">
    <source>
        <dbReference type="ARBA" id="ARBA00022989"/>
    </source>
</evidence>
<feature type="transmembrane region" description="Helical" evidence="12">
    <location>
        <begin position="571"/>
        <end position="596"/>
    </location>
</feature>
<evidence type="ECO:0000313" key="15">
    <source>
        <dbReference type="Ensembl" id="ENSOABP00000040826.2"/>
    </source>
</evidence>
<dbReference type="GO" id="GO:0008528">
    <property type="term" value="F:G protein-coupled peptide receptor activity"/>
    <property type="evidence" value="ECO:0007669"/>
    <property type="project" value="TreeGrafter"/>
</dbReference>
<sequence>MWSVDQRQYQSKIHKRRQTRKVKPLCGPRQTEMMLVMTLMMLLIVTIKMAAASARGSEMDIRPGFHPSLAKQTSCLSYQVMFGVTAFPSNISNAQCLEVKQMQIREIQQGALSSLQHLMELTISENDLLESIGAFAFSGLPHLTKILISKNAALRNIGAFVFSNLPELSEIIITKSKHLSFIHPDAFRNMARLRFLTISNTGLRIFPDFSKIHSTACFLLDLQDNSHIKRVPANAFRGLCTQTFAEIRLTRNGIKEVASDAFNGTKMHRLFLRGNRQLTHISPNAFVGSSELVVLDVSETALTSLPDSILDGLKRLIAESAFNLKELPPIQLFTKLHQAKLTYPSHCCAFLNMHRNRSRWHPLCDNPEAKNNLHFFREHCSNSTNITCSPAPDDFNPCEDIMSATPLRILIWIISVLALLGNAVVLLVLLGSRYKLTVPRFLMCHLAFADLCMGIYLVVIATVDMLTRGRYYNYAIDWQMGLGCNAAGFFTVFASELSVFTLTAITVERWHTITHALRLDRKLRLRHACIIMTIGWIFSLLAALLPTVGISSYGKVSICLPMDVESLVSQFYVVCLLLLNILAFFCVCGCYLSIYLTFRKPSSAAAHADTRVAQRMAVLIFTDFICMAPISFFAISAALKLPLITVSDSKLLLVLFYPINSCSNPFLYAFFTRNFRRDFFLLAARFGLFKTRAQIYRTESSSCQQPTWTSPKNSRVILYSLVNTLSLDGKQEC</sequence>
<dbReference type="Gene3D" id="1.20.1070.10">
    <property type="entry name" value="Rhodopsin 7-helix transmembrane proteins"/>
    <property type="match status" value="1"/>
</dbReference>
<feature type="transmembrane region" description="Helical" evidence="12">
    <location>
        <begin position="442"/>
        <end position="466"/>
    </location>
</feature>
<dbReference type="GO" id="GO:0016323">
    <property type="term" value="C:basolateral plasma membrane"/>
    <property type="evidence" value="ECO:0007669"/>
    <property type="project" value="UniProtKB-SubCell"/>
</dbReference>
<keyword evidence="11 12" id="KW-0807">Transducer</keyword>
<evidence type="ECO:0000313" key="16">
    <source>
        <dbReference type="Proteomes" id="UP000472276"/>
    </source>
</evidence>
<keyword evidence="5 12" id="KW-0812">Transmembrane</keyword>
<name>A0A668UME0_OREAU</name>
<dbReference type="InterPro" id="IPR017452">
    <property type="entry name" value="GPCR_Rhodpsn_7TM"/>
</dbReference>
<keyword evidence="7 12" id="KW-1133">Transmembrane helix</keyword>
<keyword evidence="4" id="KW-0433">Leucine-rich repeat</keyword>
<dbReference type="FunFam" id="1.20.1070.10:FF:000223">
    <property type="entry name" value="Thyrotropin receptor"/>
    <property type="match status" value="1"/>
</dbReference>
<evidence type="ECO:0000256" key="3">
    <source>
        <dbReference type="ARBA" id="ARBA00022475"/>
    </source>
</evidence>
<dbReference type="GO" id="GO:0004996">
    <property type="term" value="F:thyroid-stimulating hormone receptor activity"/>
    <property type="evidence" value="ECO:0007669"/>
    <property type="project" value="InterPro"/>
</dbReference>
<dbReference type="Proteomes" id="UP000472276">
    <property type="component" value="Unassembled WGS sequence"/>
</dbReference>
<proteinExistence type="inferred from homology"/>
<dbReference type="CDD" id="cd15136">
    <property type="entry name" value="7tmA_Glyco_hormone_R"/>
    <property type="match status" value="1"/>
</dbReference>
<dbReference type="Pfam" id="PF13306">
    <property type="entry name" value="LRR_5"/>
    <property type="match status" value="1"/>
</dbReference>
<evidence type="ECO:0000256" key="5">
    <source>
        <dbReference type="ARBA" id="ARBA00022692"/>
    </source>
</evidence>
<dbReference type="PRINTS" id="PR00373">
    <property type="entry name" value="GLYCHORMONER"/>
</dbReference>
<dbReference type="InterPro" id="IPR002131">
    <property type="entry name" value="Gphrmn_rcpt_fam"/>
</dbReference>
<evidence type="ECO:0000256" key="6">
    <source>
        <dbReference type="ARBA" id="ARBA00022737"/>
    </source>
</evidence>
<keyword evidence="9 12" id="KW-0472">Membrane</keyword>
<dbReference type="PROSITE" id="PS50262">
    <property type="entry name" value="G_PROTEIN_RECEP_F1_2"/>
    <property type="match status" value="1"/>
</dbReference>
<dbReference type="PANTHER" id="PTHR24372:SF5">
    <property type="entry name" value="FOLLICLE-STIMULATING HORMONE RECEPTOR"/>
    <property type="match status" value="1"/>
</dbReference>
<keyword evidence="10 12" id="KW-0675">Receptor</keyword>
<comment type="similarity">
    <text evidence="12">Belongs to the G-protein coupled receptor 1 family. FSH/LSH/TSH subfamily.</text>
</comment>
<keyword evidence="6" id="KW-0677">Repeat</keyword>
<dbReference type="PROSITE" id="PS00237">
    <property type="entry name" value="G_PROTEIN_RECEP_F1_1"/>
    <property type="match status" value="1"/>
</dbReference>
<dbReference type="GO" id="GO:0007189">
    <property type="term" value="P:adenylate cyclase-activating G protein-coupled receptor signaling pathway"/>
    <property type="evidence" value="ECO:0007669"/>
    <property type="project" value="TreeGrafter"/>
</dbReference>
<keyword evidence="3 12" id="KW-1003">Cell membrane</keyword>
<dbReference type="InterPro" id="IPR001611">
    <property type="entry name" value="Leu-rich_rpt"/>
</dbReference>
<dbReference type="SUPFAM" id="SSF81321">
    <property type="entry name" value="Family A G protein-coupled receptor-like"/>
    <property type="match status" value="1"/>
</dbReference>
<feature type="domain" description="G-protein coupled receptors family 1 profile" evidence="14">
    <location>
        <begin position="421"/>
        <end position="668"/>
    </location>
</feature>
<evidence type="ECO:0000256" key="13">
    <source>
        <dbReference type="SAM" id="MobiDB-lite"/>
    </source>
</evidence>
<feature type="compositionally biased region" description="Polar residues" evidence="13">
    <location>
        <begin position="1"/>
        <end position="11"/>
    </location>
</feature>
<feature type="region of interest" description="Disordered" evidence="13">
    <location>
        <begin position="1"/>
        <end position="22"/>
    </location>
</feature>
<dbReference type="Ensembl" id="ENSOABT00000041931.2">
    <property type="protein sequence ID" value="ENSOABP00000040826.2"/>
    <property type="gene ID" value="ENSOABG00000018399.2"/>
</dbReference>
<feature type="transmembrane region" description="Helical" evidence="12">
    <location>
        <begin position="651"/>
        <end position="671"/>
    </location>
</feature>